<name>A0ABR1UNL7_9PEZI</name>
<feature type="region of interest" description="Disordered" evidence="1">
    <location>
        <begin position="234"/>
        <end position="266"/>
    </location>
</feature>
<dbReference type="Proteomes" id="UP001446871">
    <property type="component" value="Unassembled WGS sequence"/>
</dbReference>
<dbReference type="EMBL" id="JAQQWM010000006">
    <property type="protein sequence ID" value="KAK8060512.1"/>
    <property type="molecule type" value="Genomic_DNA"/>
</dbReference>
<evidence type="ECO:0000313" key="3">
    <source>
        <dbReference type="Proteomes" id="UP001446871"/>
    </source>
</evidence>
<evidence type="ECO:0000256" key="1">
    <source>
        <dbReference type="SAM" id="MobiDB-lite"/>
    </source>
</evidence>
<keyword evidence="3" id="KW-1185">Reference proteome</keyword>
<proteinExistence type="predicted"/>
<sequence>MHHLDGTPYTRLQRQPLPPIAQARIVDPEDLHLGPELLKLGHGAVELVLEPQRAADVGVGLVQGLVALFQDLAHDGRHVRGVAHAPELVRALHDVVVGREERDGQALELDSVFLRSDQAVPLSEAKGPLLLRRPLPRTLDPQPIGVHGGGSPPVGTVAGPGQDHATDTLIFFTQVVIDTNVSLAARGLITGDTLCHRAEVALGDVRGSILMGLLTIVVVLLVVCNRSGLLGELGERVGSGEEGRDTEAEESGDTEDVESNDSEDPV</sequence>
<evidence type="ECO:0000313" key="2">
    <source>
        <dbReference type="EMBL" id="KAK8060512.1"/>
    </source>
</evidence>
<feature type="compositionally biased region" description="Acidic residues" evidence="1">
    <location>
        <begin position="247"/>
        <end position="266"/>
    </location>
</feature>
<feature type="compositionally biased region" description="Basic and acidic residues" evidence="1">
    <location>
        <begin position="234"/>
        <end position="246"/>
    </location>
</feature>
<organism evidence="2 3">
    <name type="scientific">Apiospora saccharicola</name>
    <dbReference type="NCBI Taxonomy" id="335842"/>
    <lineage>
        <taxon>Eukaryota</taxon>
        <taxon>Fungi</taxon>
        <taxon>Dikarya</taxon>
        <taxon>Ascomycota</taxon>
        <taxon>Pezizomycotina</taxon>
        <taxon>Sordariomycetes</taxon>
        <taxon>Xylariomycetidae</taxon>
        <taxon>Amphisphaeriales</taxon>
        <taxon>Apiosporaceae</taxon>
        <taxon>Apiospora</taxon>
    </lineage>
</organism>
<protein>
    <submittedName>
        <fullName evidence="2">Uncharacterized protein</fullName>
    </submittedName>
</protein>
<accession>A0ABR1UNL7</accession>
<gene>
    <name evidence="2" type="ORF">PG996_010442</name>
</gene>
<comment type="caution">
    <text evidence="2">The sequence shown here is derived from an EMBL/GenBank/DDBJ whole genome shotgun (WGS) entry which is preliminary data.</text>
</comment>
<reference evidence="2 3" key="1">
    <citation type="submission" date="2023-01" db="EMBL/GenBank/DDBJ databases">
        <title>Analysis of 21 Apiospora genomes using comparative genomics revels a genus with tremendous synthesis potential of carbohydrate active enzymes and secondary metabolites.</title>
        <authorList>
            <person name="Sorensen T."/>
        </authorList>
    </citation>
    <scope>NUCLEOTIDE SEQUENCE [LARGE SCALE GENOMIC DNA]</scope>
    <source>
        <strain evidence="2 3">CBS 83171</strain>
    </source>
</reference>